<comment type="caution">
    <text evidence="1">The sequence shown here is derived from an EMBL/GenBank/DDBJ whole genome shotgun (WGS) entry which is preliminary data.</text>
</comment>
<reference evidence="1 2" key="1">
    <citation type="submission" date="2018-05" db="EMBL/GenBank/DDBJ databases">
        <title>Pararhodobacter marina sp. nov., isolated from deep-sea water of the Indian Ocean.</title>
        <authorList>
            <person name="Lai Q.Sr."/>
            <person name="Liu X."/>
            <person name="Shao Z."/>
        </authorList>
    </citation>
    <scope>NUCLEOTIDE SEQUENCE [LARGE SCALE GENOMIC DNA]</scope>
    <source>
        <strain evidence="1 2">CIC4N-9</strain>
    </source>
</reference>
<sequence>MQDVIEAAQTPQRAISAGAETFEVGKIPVASTDLINSLHLGATKIGGDFTAVIGLIEPGTIQTFEWQQPYAARIEFGFSGTDELGREYEQAGRFFVGANAVRFPEFVEKHKREVGL</sequence>
<organism evidence="1 2">
    <name type="scientific">Pararhodobacter marinus</name>
    <dbReference type="NCBI Taxonomy" id="2184063"/>
    <lineage>
        <taxon>Bacteria</taxon>
        <taxon>Pseudomonadati</taxon>
        <taxon>Pseudomonadota</taxon>
        <taxon>Alphaproteobacteria</taxon>
        <taxon>Rhodobacterales</taxon>
        <taxon>Paracoccaceae</taxon>
        <taxon>Pararhodobacter</taxon>
    </lineage>
</organism>
<dbReference type="EMBL" id="QEYD01000017">
    <property type="protein sequence ID" value="PWE26725.1"/>
    <property type="molecule type" value="Genomic_DNA"/>
</dbReference>
<keyword evidence="2" id="KW-1185">Reference proteome</keyword>
<dbReference type="Proteomes" id="UP000244940">
    <property type="component" value="Unassembled WGS sequence"/>
</dbReference>
<gene>
    <name evidence="1" type="ORF">C4N9_20925</name>
</gene>
<dbReference type="AlphaFoldDB" id="A0A2U2C4B3"/>
<evidence type="ECO:0000313" key="2">
    <source>
        <dbReference type="Proteomes" id="UP000244940"/>
    </source>
</evidence>
<accession>A0A2U2C4B3</accession>
<name>A0A2U2C4B3_9RHOB</name>
<protein>
    <submittedName>
        <fullName evidence="1">Uncharacterized protein</fullName>
    </submittedName>
</protein>
<evidence type="ECO:0000313" key="1">
    <source>
        <dbReference type="EMBL" id="PWE26725.1"/>
    </source>
</evidence>
<proteinExistence type="predicted"/>